<evidence type="ECO:0000259" key="1">
    <source>
        <dbReference type="Pfam" id="PF26642"/>
    </source>
</evidence>
<dbReference type="RefSeq" id="WP_370563941.1">
    <property type="nucleotide sequence ID" value="NZ_JBFWIB010000005.1"/>
</dbReference>
<dbReference type="NCBIfam" id="NF047335">
    <property type="entry name" value="T3SS_XAC0095"/>
    <property type="match status" value="1"/>
</dbReference>
<protein>
    <submittedName>
        <fullName evidence="2">XAC0095 family protein</fullName>
    </submittedName>
</protein>
<dbReference type="Pfam" id="PF26642">
    <property type="entry name" value="XAC0095_dom"/>
    <property type="match status" value="1"/>
</dbReference>
<organism evidence="2 3">
    <name type="scientific">Luteimonas salinilitoris</name>
    <dbReference type="NCBI Taxonomy" id="3237697"/>
    <lineage>
        <taxon>Bacteria</taxon>
        <taxon>Pseudomonadati</taxon>
        <taxon>Pseudomonadota</taxon>
        <taxon>Gammaproteobacteria</taxon>
        <taxon>Lysobacterales</taxon>
        <taxon>Lysobacteraceae</taxon>
        <taxon>Luteimonas</taxon>
    </lineage>
</organism>
<reference evidence="2 3" key="1">
    <citation type="submission" date="2024-07" db="EMBL/GenBank/DDBJ databases">
        <title>Luteimonas salilacus sp. nov., isolated from the shore soil of Salt Lake in Tibet of China.</title>
        <authorList>
            <person name="Zhang X."/>
            <person name="Li A."/>
        </authorList>
    </citation>
    <scope>NUCLEOTIDE SEQUENCE [LARGE SCALE GENOMIC DNA]</scope>
    <source>
        <strain evidence="2 3">B3-2-R+30</strain>
    </source>
</reference>
<dbReference type="Proteomes" id="UP001566331">
    <property type="component" value="Unassembled WGS sequence"/>
</dbReference>
<feature type="domain" description="XAC0095-like" evidence="1">
    <location>
        <begin position="13"/>
        <end position="80"/>
    </location>
</feature>
<accession>A0ABV4HS26</accession>
<gene>
    <name evidence="2" type="ORF">AB6713_08310</name>
</gene>
<dbReference type="EMBL" id="JBFWIC010000008">
    <property type="protein sequence ID" value="MEZ0474621.1"/>
    <property type="molecule type" value="Genomic_DNA"/>
</dbReference>
<comment type="caution">
    <text evidence="2">The sequence shown here is derived from an EMBL/GenBank/DDBJ whole genome shotgun (WGS) entry which is preliminary data.</text>
</comment>
<evidence type="ECO:0000313" key="3">
    <source>
        <dbReference type="Proteomes" id="UP001566331"/>
    </source>
</evidence>
<evidence type="ECO:0000313" key="2">
    <source>
        <dbReference type="EMBL" id="MEZ0474621.1"/>
    </source>
</evidence>
<dbReference type="InterPro" id="IPR058099">
    <property type="entry name" value="T3SS_XAC0095_dom"/>
</dbReference>
<proteinExistence type="predicted"/>
<keyword evidence="3" id="KW-1185">Reference proteome</keyword>
<name>A0ABV4HS26_9GAMM</name>
<sequence>MSNGPARPIATPGCYQLPEDAHLALEQTRDRLRLLACLAAPRSPHDDLPEAAFLLKPAALAHCFQELADRLDRILQQVHWPGASPSA</sequence>